<name>K2SBT4_MACPH</name>
<accession>K2SBT4</accession>
<organism evidence="1 2">
    <name type="scientific">Macrophomina phaseolina (strain MS6)</name>
    <name type="common">Charcoal rot fungus</name>
    <dbReference type="NCBI Taxonomy" id="1126212"/>
    <lineage>
        <taxon>Eukaryota</taxon>
        <taxon>Fungi</taxon>
        <taxon>Dikarya</taxon>
        <taxon>Ascomycota</taxon>
        <taxon>Pezizomycotina</taxon>
        <taxon>Dothideomycetes</taxon>
        <taxon>Dothideomycetes incertae sedis</taxon>
        <taxon>Botryosphaeriales</taxon>
        <taxon>Botryosphaeriaceae</taxon>
        <taxon>Macrophomina</taxon>
    </lineage>
</organism>
<comment type="caution">
    <text evidence="1">The sequence shown here is derived from an EMBL/GenBank/DDBJ whole genome shotgun (WGS) entry which is preliminary data.</text>
</comment>
<evidence type="ECO:0000313" key="2">
    <source>
        <dbReference type="Proteomes" id="UP000007129"/>
    </source>
</evidence>
<dbReference type="AlphaFoldDB" id="K2SBT4"/>
<dbReference type="HOGENOM" id="CLU_1865485_0_0_1"/>
<gene>
    <name evidence="1" type="ORF">MPH_08500</name>
</gene>
<evidence type="ECO:0000313" key="1">
    <source>
        <dbReference type="EMBL" id="EKG14320.1"/>
    </source>
</evidence>
<dbReference type="InParanoid" id="K2SBT4"/>
<reference evidence="1 2" key="1">
    <citation type="journal article" date="2012" name="BMC Genomics">
        <title>Tools to kill: Genome of one of the most destructive plant pathogenic fungi Macrophomina phaseolina.</title>
        <authorList>
            <person name="Islam M.S."/>
            <person name="Haque M.S."/>
            <person name="Islam M.M."/>
            <person name="Emdad E.M."/>
            <person name="Halim A."/>
            <person name="Hossen Q.M.M."/>
            <person name="Hossain M.Z."/>
            <person name="Ahmed B."/>
            <person name="Rahim S."/>
            <person name="Rahman M.S."/>
            <person name="Alam M.M."/>
            <person name="Hou S."/>
            <person name="Wan X."/>
            <person name="Saito J.A."/>
            <person name="Alam M."/>
        </authorList>
    </citation>
    <scope>NUCLEOTIDE SEQUENCE [LARGE SCALE GENOMIC DNA]</scope>
    <source>
        <strain evidence="1 2">MS6</strain>
    </source>
</reference>
<dbReference type="EMBL" id="AHHD01000359">
    <property type="protein sequence ID" value="EKG14320.1"/>
    <property type="molecule type" value="Genomic_DNA"/>
</dbReference>
<protein>
    <submittedName>
        <fullName evidence="1">Uncharacterized protein</fullName>
    </submittedName>
</protein>
<dbReference type="Proteomes" id="UP000007129">
    <property type="component" value="Unassembled WGS sequence"/>
</dbReference>
<proteinExistence type="predicted"/>
<sequence length="137" mass="15112">MTNGVAKSSCKEWPPCNYINNPFLSVNITYKTPSNALFNGSSCTYEILHSNPPSSNTTLPRGDCSDTFISTKSNIGNETDAKAYRETSNDPFVFVPFRNISNMALITAVNEVPEESQFKIDGSLEEQPMLVTSCRVD</sequence>
<dbReference type="VEuPathDB" id="FungiDB:MPH_08500"/>